<comment type="caution">
    <text evidence="1">The sequence shown here is derived from an EMBL/GenBank/DDBJ whole genome shotgun (WGS) entry which is preliminary data.</text>
</comment>
<proteinExistence type="predicted"/>
<protein>
    <submittedName>
        <fullName evidence="1">Uncharacterized protein</fullName>
    </submittedName>
</protein>
<reference evidence="1 2" key="1">
    <citation type="journal article" date="2021" name="BMC Genomics">
        <title>Datura genome reveals duplications of psychoactive alkaloid biosynthetic genes and high mutation rate following tissue culture.</title>
        <authorList>
            <person name="Rajewski A."/>
            <person name="Carter-House D."/>
            <person name="Stajich J."/>
            <person name="Litt A."/>
        </authorList>
    </citation>
    <scope>NUCLEOTIDE SEQUENCE [LARGE SCALE GENOMIC DNA]</scope>
    <source>
        <strain evidence="1">AR-01</strain>
    </source>
</reference>
<keyword evidence="2" id="KW-1185">Reference proteome</keyword>
<sequence>TFSTKLFDPRNLGILLHLEAGVGPIHGLTTLGDCVFGKRSPSWSTPFVRAPLLPRFWGYLPSSLERVVSHTLGILYLPTCPVSEYE</sequence>
<dbReference type="Proteomes" id="UP000823775">
    <property type="component" value="Unassembled WGS sequence"/>
</dbReference>
<dbReference type="EMBL" id="JACEIK010001193">
    <property type="protein sequence ID" value="MCD7467038.1"/>
    <property type="molecule type" value="Genomic_DNA"/>
</dbReference>
<accession>A0ABS8T7C1</accession>
<gene>
    <name evidence="1" type="ORF">HAX54_004224</name>
</gene>
<feature type="non-terminal residue" evidence="1">
    <location>
        <position position="1"/>
    </location>
</feature>
<feature type="non-terminal residue" evidence="1">
    <location>
        <position position="86"/>
    </location>
</feature>
<name>A0ABS8T7C1_DATST</name>
<evidence type="ECO:0000313" key="2">
    <source>
        <dbReference type="Proteomes" id="UP000823775"/>
    </source>
</evidence>
<evidence type="ECO:0000313" key="1">
    <source>
        <dbReference type="EMBL" id="MCD7467038.1"/>
    </source>
</evidence>
<organism evidence="1 2">
    <name type="scientific">Datura stramonium</name>
    <name type="common">Jimsonweed</name>
    <name type="synonym">Common thornapple</name>
    <dbReference type="NCBI Taxonomy" id="4076"/>
    <lineage>
        <taxon>Eukaryota</taxon>
        <taxon>Viridiplantae</taxon>
        <taxon>Streptophyta</taxon>
        <taxon>Embryophyta</taxon>
        <taxon>Tracheophyta</taxon>
        <taxon>Spermatophyta</taxon>
        <taxon>Magnoliopsida</taxon>
        <taxon>eudicotyledons</taxon>
        <taxon>Gunneridae</taxon>
        <taxon>Pentapetalae</taxon>
        <taxon>asterids</taxon>
        <taxon>lamiids</taxon>
        <taxon>Solanales</taxon>
        <taxon>Solanaceae</taxon>
        <taxon>Solanoideae</taxon>
        <taxon>Datureae</taxon>
        <taxon>Datura</taxon>
    </lineage>
</organism>